<gene>
    <name evidence="2" type="ORF">ZT1A5_G5491</name>
</gene>
<dbReference type="Proteomes" id="UP000215453">
    <property type="component" value="Chromosome 4"/>
</dbReference>
<name>A0A1Y6LKX0_ZYMTR</name>
<feature type="region of interest" description="Disordered" evidence="1">
    <location>
        <begin position="212"/>
        <end position="249"/>
    </location>
</feature>
<organism evidence="2 3">
    <name type="scientific">Zymoseptoria tritici ST99CH_1A5</name>
    <dbReference type="NCBI Taxonomy" id="1276529"/>
    <lineage>
        <taxon>Eukaryota</taxon>
        <taxon>Fungi</taxon>
        <taxon>Dikarya</taxon>
        <taxon>Ascomycota</taxon>
        <taxon>Pezizomycotina</taxon>
        <taxon>Dothideomycetes</taxon>
        <taxon>Dothideomycetidae</taxon>
        <taxon>Mycosphaerellales</taxon>
        <taxon>Mycosphaerellaceae</taxon>
        <taxon>Zymoseptoria</taxon>
    </lineage>
</organism>
<sequence length="249" mass="28433">MASPAPPQQALPDRTRSSIHTARSATIPTQLPIRPAPLAELPSSEDYEGLFAIDLVKRYYYHAMKREITCFFLLDDRGFDLADEWAKRADMENLDDVFDEHGRVILRQVVKEGQEMEAEIEADAEIPFGESDEDLSTSELVRKYCYHAMKGEIAVMLLLDKRGFRMTEVIAMRSLDGVDGYYLAGLPTMEKVDNMLEKYGRTVLRQVVKRCQRVDEDEDEDEDDDGEDDREKDVGKDIEMGDAWDGHSV</sequence>
<reference evidence="2 3" key="1">
    <citation type="submission" date="2016-10" db="EMBL/GenBank/DDBJ databases">
        <authorList>
            <person name="Varghese N."/>
        </authorList>
    </citation>
    <scope>NUCLEOTIDE SEQUENCE [LARGE SCALE GENOMIC DNA]</scope>
</reference>
<accession>A0A1Y6LKX0</accession>
<dbReference type="EMBL" id="LT882679">
    <property type="protein sequence ID" value="SMY24050.1"/>
    <property type="molecule type" value="Genomic_DNA"/>
</dbReference>
<evidence type="ECO:0000313" key="2">
    <source>
        <dbReference type="EMBL" id="SMY24050.1"/>
    </source>
</evidence>
<feature type="region of interest" description="Disordered" evidence="1">
    <location>
        <begin position="1"/>
        <end position="23"/>
    </location>
</feature>
<protein>
    <submittedName>
        <fullName evidence="2">Uncharacterized protein</fullName>
    </submittedName>
</protein>
<evidence type="ECO:0000256" key="1">
    <source>
        <dbReference type="SAM" id="MobiDB-lite"/>
    </source>
</evidence>
<feature type="compositionally biased region" description="Acidic residues" evidence="1">
    <location>
        <begin position="215"/>
        <end position="228"/>
    </location>
</feature>
<evidence type="ECO:0000313" key="3">
    <source>
        <dbReference type="Proteomes" id="UP000215453"/>
    </source>
</evidence>
<feature type="compositionally biased region" description="Basic and acidic residues" evidence="1">
    <location>
        <begin position="229"/>
        <end position="249"/>
    </location>
</feature>
<proteinExistence type="predicted"/>
<dbReference type="AlphaFoldDB" id="A0A1Y6LKX0"/>